<dbReference type="InterPro" id="IPR032432">
    <property type="entry name" value="Radical_SAM_C"/>
</dbReference>
<reference evidence="19" key="1">
    <citation type="submission" date="2017-09" db="EMBL/GenBank/DDBJ databases">
        <title>Depth-based differentiation of microbial function through sediment-hosted aquifers and enrichment of novel symbionts in the deep terrestrial subsurface.</title>
        <authorList>
            <person name="Probst A.J."/>
            <person name="Ladd B."/>
            <person name="Jarett J.K."/>
            <person name="Geller-Mcgrath D.E."/>
            <person name="Sieber C.M.K."/>
            <person name="Emerson J.B."/>
            <person name="Anantharaman K."/>
            <person name="Thomas B.C."/>
            <person name="Malmstrom R."/>
            <person name="Stieglmeier M."/>
            <person name="Klingl A."/>
            <person name="Woyke T."/>
            <person name="Ryan C.M."/>
            <person name="Banfield J.F."/>
        </authorList>
    </citation>
    <scope>NUCLEOTIDE SEQUENCE [LARGE SCALE GENOMIC DNA]</scope>
</reference>
<protein>
    <recommendedName>
        <fullName evidence="14">tRNA carboxymethyluridine synthase</fullName>
        <ecNumber evidence="14">2.3.1.311</ecNumber>
    </recommendedName>
</protein>
<feature type="domain" description="N-acetyltransferase" evidence="16">
    <location>
        <begin position="378"/>
        <end position="523"/>
    </location>
</feature>
<accession>A0A2H0YSI4</accession>
<evidence type="ECO:0000256" key="10">
    <source>
        <dbReference type="ARBA" id="ARBA00022884"/>
    </source>
</evidence>
<dbReference type="GO" id="GO:0002926">
    <property type="term" value="P:tRNA wobble base 5-methoxycarbonylmethyl-2-thiouridinylation"/>
    <property type="evidence" value="ECO:0007669"/>
    <property type="project" value="TreeGrafter"/>
</dbReference>
<keyword evidence="6" id="KW-0808">Transferase</keyword>
<dbReference type="InterPro" id="IPR006638">
    <property type="entry name" value="Elp3/MiaA/NifB-like_rSAM"/>
</dbReference>
<evidence type="ECO:0000259" key="17">
    <source>
        <dbReference type="PROSITE" id="PS51918"/>
    </source>
</evidence>
<dbReference type="GO" id="GO:0046872">
    <property type="term" value="F:metal ion binding"/>
    <property type="evidence" value="ECO:0007669"/>
    <property type="project" value="UniProtKB-KW"/>
</dbReference>
<dbReference type="InterPro" id="IPR007197">
    <property type="entry name" value="rSAM"/>
</dbReference>
<evidence type="ECO:0000256" key="3">
    <source>
        <dbReference type="ARBA" id="ARBA00005494"/>
    </source>
</evidence>
<gene>
    <name evidence="18" type="ORF">COT25_03050</name>
</gene>
<dbReference type="PROSITE" id="PS51918">
    <property type="entry name" value="RADICAL_SAM"/>
    <property type="match status" value="1"/>
</dbReference>
<dbReference type="SMART" id="SM00729">
    <property type="entry name" value="Elp3"/>
    <property type="match status" value="1"/>
</dbReference>
<dbReference type="SFLD" id="SFLDS00029">
    <property type="entry name" value="Radical_SAM"/>
    <property type="match status" value="1"/>
</dbReference>
<keyword evidence="7" id="KW-0949">S-adenosyl-L-methionine</keyword>
<keyword evidence="12" id="KW-0411">Iron-sulfur</keyword>
<comment type="catalytic activity">
    <reaction evidence="15">
        <text>uridine(34) in tRNA + acetyl-CoA + S-adenosyl-L-methionine + H2O = 5-(carboxymethyl)uridine(34) in tRNA + 5'-deoxyadenosine + L-methionine + CoA + 2 H(+)</text>
        <dbReference type="Rhea" id="RHEA:61020"/>
        <dbReference type="Rhea" id="RHEA-COMP:10407"/>
        <dbReference type="Rhea" id="RHEA-COMP:11727"/>
        <dbReference type="ChEBI" id="CHEBI:15377"/>
        <dbReference type="ChEBI" id="CHEBI:15378"/>
        <dbReference type="ChEBI" id="CHEBI:17319"/>
        <dbReference type="ChEBI" id="CHEBI:57287"/>
        <dbReference type="ChEBI" id="CHEBI:57288"/>
        <dbReference type="ChEBI" id="CHEBI:57844"/>
        <dbReference type="ChEBI" id="CHEBI:59789"/>
        <dbReference type="ChEBI" id="CHEBI:65315"/>
        <dbReference type="ChEBI" id="CHEBI:74882"/>
        <dbReference type="EC" id="2.3.1.311"/>
    </reaction>
    <physiologicalReaction direction="left-to-right" evidence="15">
        <dbReference type="Rhea" id="RHEA:61021"/>
    </physiologicalReaction>
</comment>
<evidence type="ECO:0000256" key="6">
    <source>
        <dbReference type="ARBA" id="ARBA00022679"/>
    </source>
</evidence>
<comment type="cofactor">
    <cofactor evidence="1">
        <name>[4Fe-4S] cluster</name>
        <dbReference type="ChEBI" id="CHEBI:49883"/>
    </cofactor>
</comment>
<evidence type="ECO:0000256" key="7">
    <source>
        <dbReference type="ARBA" id="ARBA00022691"/>
    </source>
</evidence>
<dbReference type="NCBIfam" id="TIGR01211">
    <property type="entry name" value="ELP3"/>
    <property type="match status" value="1"/>
</dbReference>
<comment type="similarity">
    <text evidence="3">Belongs to the ELP3 family.</text>
</comment>
<name>A0A2H0YSI4_9BACT</name>
<evidence type="ECO:0000259" key="16">
    <source>
        <dbReference type="PROSITE" id="PS51186"/>
    </source>
</evidence>
<dbReference type="SFLD" id="SFLDF00344">
    <property type="entry name" value="ELP3-like"/>
    <property type="match status" value="1"/>
</dbReference>
<dbReference type="InterPro" id="IPR023404">
    <property type="entry name" value="rSAM_horseshoe"/>
</dbReference>
<keyword evidence="5" id="KW-0820">tRNA-binding</keyword>
<dbReference type="EC" id="2.3.1.311" evidence="14"/>
<keyword evidence="10" id="KW-0694">RNA-binding</keyword>
<dbReference type="SUPFAM" id="SSF102114">
    <property type="entry name" value="Radical SAM enzymes"/>
    <property type="match status" value="1"/>
</dbReference>
<dbReference type="Proteomes" id="UP000228711">
    <property type="component" value="Unassembled WGS sequence"/>
</dbReference>
<dbReference type="PANTHER" id="PTHR11135:SF2">
    <property type="entry name" value="ELONGATOR COMPLEX PROTEIN 3"/>
    <property type="match status" value="1"/>
</dbReference>
<dbReference type="GO" id="GO:0000049">
    <property type="term" value="F:tRNA binding"/>
    <property type="evidence" value="ECO:0007669"/>
    <property type="project" value="UniProtKB-KW"/>
</dbReference>
<dbReference type="Gene3D" id="3.40.630.30">
    <property type="match status" value="1"/>
</dbReference>
<dbReference type="PROSITE" id="PS51186">
    <property type="entry name" value="GNAT"/>
    <property type="match status" value="1"/>
</dbReference>
<dbReference type="GO" id="GO:0005737">
    <property type="term" value="C:cytoplasm"/>
    <property type="evidence" value="ECO:0007669"/>
    <property type="project" value="TreeGrafter"/>
</dbReference>
<keyword evidence="13" id="KW-0012">Acyltransferase</keyword>
<comment type="pathway">
    <text evidence="2">tRNA modification.</text>
</comment>
<dbReference type="EMBL" id="PEXV01000103">
    <property type="protein sequence ID" value="PIS41447.1"/>
    <property type="molecule type" value="Genomic_DNA"/>
</dbReference>
<dbReference type="Gene3D" id="3.80.30.20">
    <property type="entry name" value="tm_1862 like domain"/>
    <property type="match status" value="1"/>
</dbReference>
<dbReference type="CDD" id="cd01335">
    <property type="entry name" value="Radical_SAM"/>
    <property type="match status" value="1"/>
</dbReference>
<evidence type="ECO:0000256" key="13">
    <source>
        <dbReference type="ARBA" id="ARBA00023315"/>
    </source>
</evidence>
<dbReference type="InterPro" id="IPR034687">
    <property type="entry name" value="ELP3-like"/>
</dbReference>
<dbReference type="SFLD" id="SFLDG01086">
    <property type="entry name" value="elongater_protein-like"/>
    <property type="match status" value="1"/>
</dbReference>
<dbReference type="Pfam" id="PF16199">
    <property type="entry name" value="Radical_SAM_C"/>
    <property type="match status" value="1"/>
</dbReference>
<dbReference type="InterPro" id="IPR058240">
    <property type="entry name" value="rSAM_sf"/>
</dbReference>
<keyword evidence="4" id="KW-0004">4Fe-4S</keyword>
<evidence type="ECO:0000256" key="8">
    <source>
        <dbReference type="ARBA" id="ARBA00022694"/>
    </source>
</evidence>
<dbReference type="GO" id="GO:0106261">
    <property type="term" value="F:tRNA uridine(34) acetyltransferase activity"/>
    <property type="evidence" value="ECO:0007669"/>
    <property type="project" value="UniProtKB-EC"/>
</dbReference>
<organism evidence="18 19">
    <name type="scientific">Candidatus Kerfeldbacteria bacterium CG08_land_8_20_14_0_20_42_7</name>
    <dbReference type="NCBI Taxonomy" id="2014245"/>
    <lineage>
        <taxon>Bacteria</taxon>
        <taxon>Candidatus Kerfeldiibacteriota</taxon>
    </lineage>
</organism>
<sequence>MEKVTDRQLICEIIALRPETADDLDSIKRSLAAKYEIPLVSHSTLLRAYKQLLEDDGKSSDQMLFELLRRRSIRTLSGVAPITVLMKPYPCPGRCVYCPTEARMPKSYLSSEPAAQRALKNEFDPIRQVKSRMKQLDTNGHTVDKIELIVLGGTWSFYPHNYQESFMKGCFDAANGFESKTLDEALSANEKAERRIIGVTLETRPDYVTKDELWRMRRLGCTHIQIGIQSLDQGVLDLVHRDETIEQMAHATQLIKQFGFKYTFHIMPGLPGATPKKDLRTFDLLFDHEQFQPDMLKIYPTVVVKSSLLYQWWKKGDYKPYDDATLRKLLIEIKKKIPPYVRINRLIRDIPGNDIIDGNLITNLRQKMQQQGARCQCIRCREARSKKVTEQDIEIVERAYASCGGTEIFISFENPDRSTIYAFVRLFLPKKNPSVLGTDTAHVRELHTYGKLIPVGAKNSAVQHIGFGKRLMKRAEETAKKAGFTKLAVISGIGVREYYKKLGYSLDQTYMVKRLTNSASRPQ</sequence>
<evidence type="ECO:0000256" key="2">
    <source>
        <dbReference type="ARBA" id="ARBA00005217"/>
    </source>
</evidence>
<evidence type="ECO:0000256" key="15">
    <source>
        <dbReference type="ARBA" id="ARBA00047372"/>
    </source>
</evidence>
<dbReference type="GO" id="GO:0033588">
    <property type="term" value="C:elongator holoenzyme complex"/>
    <property type="evidence" value="ECO:0007669"/>
    <property type="project" value="TreeGrafter"/>
</dbReference>
<dbReference type="InterPro" id="IPR039661">
    <property type="entry name" value="ELP3"/>
</dbReference>
<evidence type="ECO:0000313" key="18">
    <source>
        <dbReference type="EMBL" id="PIS41447.1"/>
    </source>
</evidence>
<dbReference type="AlphaFoldDB" id="A0A2H0YSI4"/>
<keyword evidence="8" id="KW-0819">tRNA processing</keyword>
<feature type="domain" description="Radical SAM core" evidence="17">
    <location>
        <begin position="76"/>
        <end position="348"/>
    </location>
</feature>
<evidence type="ECO:0000256" key="1">
    <source>
        <dbReference type="ARBA" id="ARBA00001966"/>
    </source>
</evidence>
<keyword evidence="11" id="KW-0408">Iron</keyword>
<evidence type="ECO:0000256" key="14">
    <source>
        <dbReference type="ARBA" id="ARBA00044771"/>
    </source>
</evidence>
<dbReference type="GO" id="GO:0051539">
    <property type="term" value="F:4 iron, 4 sulfur cluster binding"/>
    <property type="evidence" value="ECO:0007669"/>
    <property type="project" value="UniProtKB-KW"/>
</dbReference>
<evidence type="ECO:0000313" key="19">
    <source>
        <dbReference type="Proteomes" id="UP000228711"/>
    </source>
</evidence>
<evidence type="ECO:0000256" key="12">
    <source>
        <dbReference type="ARBA" id="ARBA00023014"/>
    </source>
</evidence>
<comment type="caution">
    <text evidence="18">The sequence shown here is derived from an EMBL/GenBank/DDBJ whole genome shotgun (WGS) entry which is preliminary data.</text>
</comment>
<evidence type="ECO:0000256" key="4">
    <source>
        <dbReference type="ARBA" id="ARBA00022485"/>
    </source>
</evidence>
<dbReference type="InterPro" id="IPR016181">
    <property type="entry name" value="Acyl_CoA_acyltransferase"/>
</dbReference>
<proteinExistence type="inferred from homology"/>
<dbReference type="Pfam" id="PF04055">
    <property type="entry name" value="Radical_SAM"/>
    <property type="match status" value="1"/>
</dbReference>
<dbReference type="SUPFAM" id="SSF55729">
    <property type="entry name" value="Acyl-CoA N-acyltransferases (Nat)"/>
    <property type="match status" value="1"/>
</dbReference>
<keyword evidence="9" id="KW-0479">Metal-binding</keyword>
<evidence type="ECO:0000256" key="5">
    <source>
        <dbReference type="ARBA" id="ARBA00022555"/>
    </source>
</evidence>
<evidence type="ECO:0000256" key="9">
    <source>
        <dbReference type="ARBA" id="ARBA00022723"/>
    </source>
</evidence>
<dbReference type="InterPro" id="IPR000182">
    <property type="entry name" value="GNAT_dom"/>
</dbReference>
<dbReference type="PANTHER" id="PTHR11135">
    <property type="entry name" value="HISTONE ACETYLTRANSFERASE-RELATED"/>
    <property type="match status" value="1"/>
</dbReference>
<evidence type="ECO:0000256" key="11">
    <source>
        <dbReference type="ARBA" id="ARBA00023004"/>
    </source>
</evidence>